<dbReference type="GeneID" id="113715179"/>
<organism evidence="1 7">
    <name type="scientific">Coffea arabica</name>
    <name type="common">Arabian coffee</name>
    <dbReference type="NCBI Taxonomy" id="13443"/>
    <lineage>
        <taxon>Eukaryota</taxon>
        <taxon>Viridiplantae</taxon>
        <taxon>Streptophyta</taxon>
        <taxon>Embryophyta</taxon>
        <taxon>Tracheophyta</taxon>
        <taxon>Spermatophyta</taxon>
        <taxon>Magnoliopsida</taxon>
        <taxon>eudicotyledons</taxon>
        <taxon>Gunneridae</taxon>
        <taxon>Pentapetalae</taxon>
        <taxon>asterids</taxon>
        <taxon>lamiids</taxon>
        <taxon>Gentianales</taxon>
        <taxon>Rubiaceae</taxon>
        <taxon>Ixoroideae</taxon>
        <taxon>Gardenieae complex</taxon>
        <taxon>Bertiereae - Coffeeae clade</taxon>
        <taxon>Coffeeae</taxon>
        <taxon>Coffea</taxon>
    </lineage>
</organism>
<dbReference type="RefSeq" id="XP_071924572.1">
    <property type="nucleotide sequence ID" value="XM_072068471.1"/>
</dbReference>
<dbReference type="Gene3D" id="2.40.50.140">
    <property type="entry name" value="Nucleic acid-binding proteins"/>
    <property type="match status" value="1"/>
</dbReference>
<reference evidence="2 3" key="1">
    <citation type="submission" date="2025-05" db="UniProtKB">
        <authorList>
            <consortium name="RefSeq"/>
        </authorList>
    </citation>
    <scope>IDENTIFICATION</scope>
    <source>
        <tissue evidence="2 3">Leaves</tissue>
    </source>
</reference>
<accession>A0A6P6V053</accession>
<keyword evidence="1" id="KW-1185">Reference proteome</keyword>
<evidence type="ECO:0000313" key="11">
    <source>
        <dbReference type="RefSeq" id="XP_071924574.1"/>
    </source>
</evidence>
<dbReference type="RefSeq" id="XP_071924574.1">
    <property type="nucleotide sequence ID" value="XM_072068473.1"/>
</dbReference>
<evidence type="ECO:0008006" key="13">
    <source>
        <dbReference type="Google" id="ProtNLM"/>
    </source>
</evidence>
<protein>
    <recommendedName>
        <fullName evidence="13">Replication protein A 70 kDa DNA-binding subunit B-like</fullName>
    </recommendedName>
</protein>
<dbReference type="RefSeq" id="XP_071924570.1">
    <property type="nucleotide sequence ID" value="XM_072068469.1"/>
</dbReference>
<dbReference type="RefSeq" id="XP_071924565.1">
    <property type="nucleotide sequence ID" value="XM_072068464.1"/>
</dbReference>
<evidence type="ECO:0000313" key="4">
    <source>
        <dbReference type="RefSeq" id="XP_071924567.1"/>
    </source>
</evidence>
<dbReference type="RefSeq" id="XP_071924573.1">
    <property type="nucleotide sequence ID" value="XM_072068472.1"/>
</dbReference>
<evidence type="ECO:0000313" key="8">
    <source>
        <dbReference type="RefSeq" id="XP_071924571.1"/>
    </source>
</evidence>
<dbReference type="RefSeq" id="XP_071924567.1">
    <property type="nucleotide sequence ID" value="XM_072068466.1"/>
</dbReference>
<proteinExistence type="predicted"/>
<evidence type="ECO:0000313" key="3">
    <source>
        <dbReference type="RefSeq" id="XP_071924566.1"/>
    </source>
</evidence>
<dbReference type="RefSeq" id="XP_071924566.1">
    <property type="nucleotide sequence ID" value="XM_072068465.1"/>
</dbReference>
<dbReference type="RefSeq" id="XP_071924569.1">
    <property type="nucleotide sequence ID" value="XM_072068468.1"/>
</dbReference>
<evidence type="ECO:0000313" key="6">
    <source>
        <dbReference type="RefSeq" id="XP_071924569.1"/>
    </source>
</evidence>
<dbReference type="SUPFAM" id="SSF50249">
    <property type="entry name" value="Nucleic acid-binding proteins"/>
    <property type="match status" value="1"/>
</dbReference>
<gene>
    <name evidence="2 3 4 5 6 7 8 9 10 11 12" type="primary">LOC113715179</name>
</gene>
<dbReference type="Proteomes" id="UP001652660">
    <property type="component" value="Chromosome 10c"/>
</dbReference>
<evidence type="ECO:0000313" key="10">
    <source>
        <dbReference type="RefSeq" id="XP_071924573.1"/>
    </source>
</evidence>
<evidence type="ECO:0000313" key="2">
    <source>
        <dbReference type="RefSeq" id="XP_071924565.1"/>
    </source>
</evidence>
<evidence type="ECO:0000313" key="1">
    <source>
        <dbReference type="Proteomes" id="UP001652660"/>
    </source>
</evidence>
<dbReference type="RefSeq" id="XP_071924571.1">
    <property type="nucleotide sequence ID" value="XM_072068470.1"/>
</dbReference>
<evidence type="ECO:0000313" key="12">
    <source>
        <dbReference type="RefSeq" id="XP_071924575.1"/>
    </source>
</evidence>
<evidence type="ECO:0000313" key="5">
    <source>
        <dbReference type="RefSeq" id="XP_071924568.1"/>
    </source>
</evidence>
<dbReference type="InterPro" id="IPR012340">
    <property type="entry name" value="NA-bd_OB-fold"/>
</dbReference>
<dbReference type="RefSeq" id="XP_071924575.1">
    <property type="nucleotide sequence ID" value="XM_072068474.1"/>
</dbReference>
<evidence type="ECO:0000313" key="9">
    <source>
        <dbReference type="RefSeq" id="XP_071924572.1"/>
    </source>
</evidence>
<name>A0A6P6V053_COFAR</name>
<evidence type="ECO:0000313" key="7">
    <source>
        <dbReference type="RefSeq" id="XP_071924570.1"/>
    </source>
</evidence>
<dbReference type="RefSeq" id="XP_071924568.1">
    <property type="nucleotide sequence ID" value="XM_072068467.1"/>
</dbReference>
<sequence>MAIEPLRVSEVHSSLPQWTCVIQVIEVSHLKTSYAEHASKKYRRFVFADSQGVKVSVVAFDGNVAHIEGLFFPFKRYCISNAAVEKIPRPAPPGLQHQASVSSELAEQLLGFTAVAATDSYNKNEELPLDMIHDTLKSKTTFIAQVRPGNTKDTNLRTPKTMNSLKNSPQVVFRWPVSFLQLILQKNHVLFPRVNSALTGSKPFLQQKVNLLQ</sequence>
<dbReference type="AlphaFoldDB" id="A0A6P6V053"/>